<evidence type="ECO:0000256" key="5">
    <source>
        <dbReference type="PROSITE-ProRule" id="PRU00533"/>
    </source>
</evidence>
<reference evidence="7" key="1">
    <citation type="journal article" date="2021" name="Front. Microbiol.">
        <title>Comprehensive Comparative Genomics and Phenotyping of Methylobacterium Species.</title>
        <authorList>
            <person name="Alessa O."/>
            <person name="Ogura Y."/>
            <person name="Fujitani Y."/>
            <person name="Takami H."/>
            <person name="Hayashi T."/>
            <person name="Sahin N."/>
            <person name="Tani A."/>
        </authorList>
    </citation>
    <scope>NUCLEOTIDE SEQUENCE</scope>
    <source>
        <strain evidence="7">DSM 17168</strain>
    </source>
</reference>
<dbReference type="PANTHER" id="PTHR39322">
    <property type="entry name" value="ACYL-HOMOSERINE-LACTONE SYNTHASE"/>
    <property type="match status" value="1"/>
</dbReference>
<proteinExistence type="inferred from homology"/>
<evidence type="ECO:0000313" key="7">
    <source>
        <dbReference type="EMBL" id="GJD99921.1"/>
    </source>
</evidence>
<dbReference type="RefSeq" id="WP_238234806.1">
    <property type="nucleotide sequence ID" value="NZ_BPQQ01000019.1"/>
</dbReference>
<evidence type="ECO:0000256" key="3">
    <source>
        <dbReference type="ARBA" id="ARBA00022691"/>
    </source>
</evidence>
<dbReference type="EMBL" id="BPQQ01000019">
    <property type="protein sequence ID" value="GJD99921.1"/>
    <property type="molecule type" value="Genomic_DNA"/>
</dbReference>
<reference evidence="7" key="2">
    <citation type="submission" date="2021-08" db="EMBL/GenBank/DDBJ databases">
        <authorList>
            <person name="Tani A."/>
            <person name="Ola A."/>
            <person name="Ogura Y."/>
            <person name="Katsura K."/>
            <person name="Hayashi T."/>
        </authorList>
    </citation>
    <scope>NUCLEOTIDE SEQUENCE</scope>
    <source>
        <strain evidence="7">DSM 17168</strain>
    </source>
</reference>
<keyword evidence="8" id="KW-1185">Reference proteome</keyword>
<evidence type="ECO:0000313" key="8">
    <source>
        <dbReference type="Proteomes" id="UP001055153"/>
    </source>
</evidence>
<name>A0ABQ4S9Q5_9HYPH</name>
<comment type="catalytic activity">
    <reaction evidence="6">
        <text>a fatty acyl-[ACP] + S-adenosyl-L-methionine = an N-acyl-L-homoserine lactone + S-methyl-5'-thioadenosine + holo-[ACP] + H(+)</text>
        <dbReference type="Rhea" id="RHEA:10096"/>
        <dbReference type="Rhea" id="RHEA-COMP:9685"/>
        <dbReference type="Rhea" id="RHEA-COMP:14125"/>
        <dbReference type="ChEBI" id="CHEBI:15378"/>
        <dbReference type="ChEBI" id="CHEBI:17509"/>
        <dbReference type="ChEBI" id="CHEBI:55474"/>
        <dbReference type="ChEBI" id="CHEBI:59789"/>
        <dbReference type="ChEBI" id="CHEBI:64479"/>
        <dbReference type="ChEBI" id="CHEBI:138651"/>
        <dbReference type="EC" id="2.3.1.184"/>
    </reaction>
</comment>
<keyword evidence="2 6" id="KW-0808">Transferase</keyword>
<evidence type="ECO:0000256" key="6">
    <source>
        <dbReference type="RuleBase" id="RU361135"/>
    </source>
</evidence>
<organism evidence="7 8">
    <name type="scientific">Methylobacterium isbiliense</name>
    <dbReference type="NCBI Taxonomy" id="315478"/>
    <lineage>
        <taxon>Bacteria</taxon>
        <taxon>Pseudomonadati</taxon>
        <taxon>Pseudomonadota</taxon>
        <taxon>Alphaproteobacteria</taxon>
        <taxon>Hyphomicrobiales</taxon>
        <taxon>Methylobacteriaceae</taxon>
        <taxon>Methylobacterium</taxon>
    </lineage>
</organism>
<keyword evidence="4 5" id="KW-0071">Autoinducer synthesis</keyword>
<dbReference type="Pfam" id="PF00765">
    <property type="entry name" value="Autoind_synth"/>
    <property type="match status" value="1"/>
</dbReference>
<dbReference type="PRINTS" id="PR01549">
    <property type="entry name" value="AUTOINDCRSYN"/>
</dbReference>
<dbReference type="EC" id="2.3.1.184" evidence="6"/>
<evidence type="ECO:0000256" key="4">
    <source>
        <dbReference type="ARBA" id="ARBA00022929"/>
    </source>
</evidence>
<comment type="similarity">
    <text evidence="5 6">Belongs to the autoinducer synthase family.</text>
</comment>
<dbReference type="PROSITE" id="PS51187">
    <property type="entry name" value="AUTOINDUCER_SYNTH_2"/>
    <property type="match status" value="1"/>
</dbReference>
<dbReference type="PANTHER" id="PTHR39322:SF1">
    <property type="entry name" value="ISOVALERYL-HOMOSERINE LACTONE SYNTHASE"/>
    <property type="match status" value="1"/>
</dbReference>
<evidence type="ECO:0000256" key="2">
    <source>
        <dbReference type="ARBA" id="ARBA00022679"/>
    </source>
</evidence>
<dbReference type="InterPro" id="IPR001690">
    <property type="entry name" value="Autoind_synthase"/>
</dbReference>
<gene>
    <name evidence="7" type="primary">bjaI</name>
    <name evidence="7" type="ORF">GMJLKIPL_1839</name>
</gene>
<protein>
    <recommendedName>
        <fullName evidence="6">Acyl-homoserine-lactone synthase</fullName>
        <ecNumber evidence="6">2.3.1.184</ecNumber>
    </recommendedName>
    <alternativeName>
        <fullName evidence="6">Autoinducer synthesis protein</fullName>
    </alternativeName>
</protein>
<keyword evidence="1 5" id="KW-0673">Quorum sensing</keyword>
<dbReference type="SUPFAM" id="SSF55729">
    <property type="entry name" value="Acyl-CoA N-acyltransferases (Nat)"/>
    <property type="match status" value="1"/>
</dbReference>
<evidence type="ECO:0000256" key="1">
    <source>
        <dbReference type="ARBA" id="ARBA00022654"/>
    </source>
</evidence>
<keyword evidence="3 6" id="KW-0949">S-adenosyl-L-methionine</keyword>
<accession>A0ABQ4S9Q5</accession>
<comment type="caution">
    <text evidence="7">The sequence shown here is derived from an EMBL/GenBank/DDBJ whole genome shotgun (WGS) entry which is preliminary data.</text>
</comment>
<sequence>MIHVVDAANISQYRHEMEEVWRLRHKVFVEEKGWTDLAKPDGREIDQFDTPEAVHLLVMEGGKVIGYSRLLPTTRPHLLSEVFPHLCEGDLPRGPRIWEWTRQAVAPAHRARGTSRLVTVRLMAGIVEWGMAHGVTSLVTMMPLMYLLPFLDTHFRAIPLGLPTVIDGERTIAVRAEFDTRTLKRLRAMRGDATPVLATPMVSEHAA</sequence>
<dbReference type="InterPro" id="IPR016181">
    <property type="entry name" value="Acyl_CoA_acyltransferase"/>
</dbReference>
<dbReference type="Gene3D" id="3.40.630.30">
    <property type="match status" value="1"/>
</dbReference>
<dbReference type="Proteomes" id="UP001055153">
    <property type="component" value="Unassembled WGS sequence"/>
</dbReference>